<feature type="compositionally biased region" description="Polar residues" evidence="3">
    <location>
        <begin position="1"/>
        <end position="15"/>
    </location>
</feature>
<dbReference type="SUPFAM" id="SSF53335">
    <property type="entry name" value="S-adenosyl-L-methionine-dependent methyltransferases"/>
    <property type="match status" value="1"/>
</dbReference>
<feature type="compositionally biased region" description="Basic residues" evidence="3">
    <location>
        <begin position="399"/>
        <end position="418"/>
    </location>
</feature>
<evidence type="ECO:0000256" key="3">
    <source>
        <dbReference type="SAM" id="MobiDB-lite"/>
    </source>
</evidence>
<sequence>MGNTPKKNQITNSNLKLKDQEKVKVNQIKKQKKEKKKEKEKEQKKRKEKQEDQFNEKDKQKHKQNQKLIKKKERKQQLDHKFVGQTKQNSKSLVSDRFSNHKTKKSTKNQNPNTIRITNKNPMNYTRKRKEINQIDYNPRMNPKNPYFNNKPNFLELSNFFPSLKPFVYTTKKGFTGINWKSNKAIRINYLCWIDDLLEISKIKNQKQIIGIDIGTSASCIFPLLGKKMFDWNFLGTEIDEKSIEYSIKNINCNNFVNSIEMRKVEDPNKILTGILKKNETFDFTVCNPPFFFIYSRKKKREIKSKRNFVGSINEVVTQGGEEGFLLRMVNESLQFQNNITWFTSMVGKKSTILIIKKELNKHKVPIIKTSTLFQGKTIRWVIAWSFCKDFKQNLQRHSKKIIKGKKKRRRKNKKWKKKTQEKEL</sequence>
<protein>
    <submittedName>
        <fullName evidence="4">Sam-dependent methyltransferase</fullName>
    </submittedName>
</protein>
<comment type="caution">
    <text evidence="4">The sequence shown here is derived from an EMBL/GenBank/DDBJ whole genome shotgun (WGS) entry which is preliminary data.</text>
</comment>
<dbReference type="CDD" id="cd02440">
    <property type="entry name" value="AdoMet_MTases"/>
    <property type="match status" value="1"/>
</dbReference>
<reference evidence="4" key="1">
    <citation type="submission" date="2022-08" db="EMBL/GenBank/DDBJ databases">
        <title>Novel sulphate-reducing endosymbionts in the free-living metamonad Anaeramoeba.</title>
        <authorList>
            <person name="Jerlstrom-Hultqvist J."/>
            <person name="Cepicka I."/>
            <person name="Gallot-Lavallee L."/>
            <person name="Salas-Leiva D."/>
            <person name="Curtis B.A."/>
            <person name="Zahonova K."/>
            <person name="Pipaliya S."/>
            <person name="Dacks J."/>
            <person name="Roger A.J."/>
        </authorList>
    </citation>
    <scope>NUCLEOTIDE SEQUENCE</scope>
    <source>
        <strain evidence="4">Busselton2</strain>
    </source>
</reference>
<keyword evidence="2" id="KW-0808">Transferase</keyword>
<dbReference type="GO" id="GO:0008168">
    <property type="term" value="F:methyltransferase activity"/>
    <property type="evidence" value="ECO:0007669"/>
    <property type="project" value="UniProtKB-KW"/>
</dbReference>
<evidence type="ECO:0000256" key="1">
    <source>
        <dbReference type="ARBA" id="ARBA00022603"/>
    </source>
</evidence>
<evidence type="ECO:0000256" key="2">
    <source>
        <dbReference type="ARBA" id="ARBA00022679"/>
    </source>
</evidence>
<dbReference type="GO" id="GO:0005634">
    <property type="term" value="C:nucleus"/>
    <property type="evidence" value="ECO:0007669"/>
    <property type="project" value="TreeGrafter"/>
</dbReference>
<dbReference type="InterPro" id="IPR010286">
    <property type="entry name" value="METTL16/RlmF"/>
</dbReference>
<feature type="compositionally biased region" description="Basic and acidic residues" evidence="3">
    <location>
        <begin position="37"/>
        <end position="59"/>
    </location>
</feature>
<accession>A0AAV7Z0V5</accession>
<dbReference type="PANTHER" id="PTHR13393">
    <property type="entry name" value="SAM-DEPENDENT METHYLTRANSFERASE"/>
    <property type="match status" value="1"/>
</dbReference>
<dbReference type="Gene3D" id="3.40.50.150">
    <property type="entry name" value="Vaccinia Virus protein VP39"/>
    <property type="match status" value="1"/>
</dbReference>
<evidence type="ECO:0000313" key="4">
    <source>
        <dbReference type="EMBL" id="KAJ3434677.1"/>
    </source>
</evidence>
<feature type="compositionally biased region" description="Basic residues" evidence="3">
    <location>
        <begin position="27"/>
        <end position="36"/>
    </location>
</feature>
<feature type="compositionally biased region" description="Basic residues" evidence="3">
    <location>
        <begin position="60"/>
        <end position="74"/>
    </location>
</feature>
<dbReference type="Pfam" id="PF05971">
    <property type="entry name" value="Methyltransf_10"/>
    <property type="match status" value="1"/>
</dbReference>
<dbReference type="InterPro" id="IPR029063">
    <property type="entry name" value="SAM-dependent_MTases_sf"/>
</dbReference>
<organism evidence="4 5">
    <name type="scientific">Anaeramoeba flamelloides</name>
    <dbReference type="NCBI Taxonomy" id="1746091"/>
    <lineage>
        <taxon>Eukaryota</taxon>
        <taxon>Metamonada</taxon>
        <taxon>Anaeramoebidae</taxon>
        <taxon>Anaeramoeba</taxon>
    </lineage>
</organism>
<keyword evidence="1 4" id="KW-0489">Methyltransferase</keyword>
<name>A0AAV7Z0V5_9EUKA</name>
<dbReference type="GO" id="GO:0070475">
    <property type="term" value="P:rRNA base methylation"/>
    <property type="evidence" value="ECO:0007669"/>
    <property type="project" value="TreeGrafter"/>
</dbReference>
<dbReference type="EMBL" id="JANTQA010000042">
    <property type="protein sequence ID" value="KAJ3434677.1"/>
    <property type="molecule type" value="Genomic_DNA"/>
</dbReference>
<evidence type="ECO:0000313" key="5">
    <source>
        <dbReference type="Proteomes" id="UP001146793"/>
    </source>
</evidence>
<feature type="compositionally biased region" description="Polar residues" evidence="3">
    <location>
        <begin position="108"/>
        <end position="120"/>
    </location>
</feature>
<feature type="region of interest" description="Disordered" evidence="3">
    <location>
        <begin position="1"/>
        <end position="120"/>
    </location>
</feature>
<dbReference type="AlphaFoldDB" id="A0AAV7Z0V5"/>
<proteinExistence type="predicted"/>
<gene>
    <name evidence="4" type="ORF">M0812_01798</name>
</gene>
<dbReference type="Proteomes" id="UP001146793">
    <property type="component" value="Unassembled WGS sequence"/>
</dbReference>
<dbReference type="PANTHER" id="PTHR13393:SF0">
    <property type="entry name" value="RNA N6-ADENOSINE-METHYLTRANSFERASE METTL16"/>
    <property type="match status" value="1"/>
</dbReference>
<feature type="region of interest" description="Disordered" evidence="3">
    <location>
        <begin position="399"/>
        <end position="425"/>
    </location>
</feature>